<dbReference type="Proteomes" id="UP000028582">
    <property type="component" value="Unassembled WGS sequence"/>
</dbReference>
<protein>
    <recommendedName>
        <fullName evidence="3">RxLR effector protein</fullName>
    </recommendedName>
</protein>
<gene>
    <name evidence="1" type="ORF">F444_14900</name>
</gene>
<reference evidence="1 2" key="1">
    <citation type="submission" date="2013-11" db="EMBL/GenBank/DDBJ databases">
        <title>The Genome Sequence of Phytophthora parasitica P1976.</title>
        <authorList>
            <consortium name="The Broad Institute Genomics Platform"/>
            <person name="Russ C."/>
            <person name="Tyler B."/>
            <person name="Panabieres F."/>
            <person name="Shan W."/>
            <person name="Tripathy S."/>
            <person name="Grunwald N."/>
            <person name="Machado M."/>
            <person name="Johnson C.S."/>
            <person name="Walker B."/>
            <person name="Young S."/>
            <person name="Zeng Q."/>
            <person name="Gargeya S."/>
            <person name="Fitzgerald M."/>
            <person name="Haas B."/>
            <person name="Abouelleil A."/>
            <person name="Allen A.W."/>
            <person name="Alvarado L."/>
            <person name="Arachchi H.M."/>
            <person name="Berlin A.M."/>
            <person name="Chapman S.B."/>
            <person name="Gainer-Dewar J."/>
            <person name="Goldberg J."/>
            <person name="Griggs A."/>
            <person name="Gujja S."/>
            <person name="Hansen M."/>
            <person name="Howarth C."/>
            <person name="Imamovic A."/>
            <person name="Ireland A."/>
            <person name="Larimer J."/>
            <person name="McCowan C."/>
            <person name="Murphy C."/>
            <person name="Pearson M."/>
            <person name="Poon T.W."/>
            <person name="Priest M."/>
            <person name="Roberts A."/>
            <person name="Saif S."/>
            <person name="Shea T."/>
            <person name="Sisk P."/>
            <person name="Sykes S."/>
            <person name="Wortman J."/>
            <person name="Nusbaum C."/>
            <person name="Birren B."/>
        </authorList>
    </citation>
    <scope>NUCLEOTIDE SEQUENCE [LARGE SCALE GENOMIC DNA]</scope>
    <source>
        <strain evidence="1 2">P1976</strain>
    </source>
</reference>
<comment type="caution">
    <text evidence="1">The sequence shown here is derived from an EMBL/GenBank/DDBJ whole genome shotgun (WGS) entry which is preliminary data.</text>
</comment>
<sequence>MRHYLRVLLTISLLVCFGSTWIITASKITTTDLSGDIRLFATSQIGRPSNRLLRTYDEERGHLGGLIHTGTSKVDDLLASAKLKEYEALVNKLQLGDDIVTSLRSSQLENLKQFVASFNHGKELKHQISLIAPLSAKYGDDIVAKTLVDLERKADTVPELANLVKQLRSEQLMEWLKKDKNVDEVFNLLKLKEDGYRVLRSRKIEVLEDYITLFNREKSADETLLKVLTTGVGDESQIVPILEKARTNSRSVEKANELETALLTKWRGENFSPMTVWSRLKFSDNVDNALSSGKLGMFSKYIANYYPNNEKSVLERFTVKYGEDAVAKALVTATNKGTMKDFASKLQTQQLEGWLARQKSAGDVFNLLKIKEDGVLSMKSRKVIVLSKYVNLFNGKNPQDKTQLFSVMKNGFGGDGGLARMVTAARRVGDPEIELTAKQYQKGLFKQWFAGDIKPENVYAKFLNGKEGHMEKAIVAQYKAHYDKQMNPQVYTFNDPRRS</sequence>
<evidence type="ECO:0008006" key="3">
    <source>
        <dbReference type="Google" id="ProtNLM"/>
    </source>
</evidence>
<dbReference type="OrthoDB" id="128648at2759"/>
<accession>A0A080ZNN6</accession>
<evidence type="ECO:0000313" key="2">
    <source>
        <dbReference type="Proteomes" id="UP000028582"/>
    </source>
</evidence>
<organism evidence="1 2">
    <name type="scientific">Phytophthora nicotianae P1976</name>
    <dbReference type="NCBI Taxonomy" id="1317066"/>
    <lineage>
        <taxon>Eukaryota</taxon>
        <taxon>Sar</taxon>
        <taxon>Stramenopiles</taxon>
        <taxon>Oomycota</taxon>
        <taxon>Peronosporomycetes</taxon>
        <taxon>Peronosporales</taxon>
        <taxon>Peronosporaceae</taxon>
        <taxon>Phytophthora</taxon>
    </lineage>
</organism>
<proteinExistence type="predicted"/>
<evidence type="ECO:0000313" key="1">
    <source>
        <dbReference type="EMBL" id="ETO68247.1"/>
    </source>
</evidence>
<name>A0A080ZNN6_PHYNI</name>
<dbReference type="EMBL" id="ANJA01002736">
    <property type="protein sequence ID" value="ETO68247.1"/>
    <property type="molecule type" value="Genomic_DNA"/>
</dbReference>
<dbReference type="AlphaFoldDB" id="A0A080ZNN6"/>